<dbReference type="PANTHER" id="PTHR13370">
    <property type="entry name" value="RNA METHYLASE-RELATED"/>
    <property type="match status" value="1"/>
</dbReference>
<comment type="caution">
    <text evidence="5">The sequence shown here is derived from an EMBL/GenBank/DDBJ whole genome shotgun (WGS) entry which is preliminary data.</text>
</comment>
<name>A0A644T527_9ZZZZ</name>
<evidence type="ECO:0000256" key="3">
    <source>
        <dbReference type="ARBA" id="ARBA00022679"/>
    </source>
</evidence>
<dbReference type="EMBL" id="VSSQ01000016">
    <property type="protein sequence ID" value="MPL61869.1"/>
    <property type="molecule type" value="Genomic_DNA"/>
</dbReference>
<dbReference type="InterPro" id="IPR029063">
    <property type="entry name" value="SAM-dependent_MTases_sf"/>
</dbReference>
<dbReference type="PRINTS" id="PR00508">
    <property type="entry name" value="S21N4MTFRASE"/>
</dbReference>
<keyword evidence="2 5" id="KW-0489">Methyltransferase</keyword>
<protein>
    <submittedName>
        <fullName evidence="5">DNA adenine methyltransferase YhdJ</fullName>
        <ecNumber evidence="5">2.1.1.72</ecNumber>
    </submittedName>
</protein>
<evidence type="ECO:0000313" key="5">
    <source>
        <dbReference type="EMBL" id="MPL61869.1"/>
    </source>
</evidence>
<dbReference type="EC" id="2.1.1.72" evidence="5"/>
<dbReference type="AlphaFoldDB" id="A0A644T527"/>
<dbReference type="InterPro" id="IPR002941">
    <property type="entry name" value="DNA_methylase_N4/N6"/>
</dbReference>
<keyword evidence="3 5" id="KW-0808">Transferase</keyword>
<gene>
    <name evidence="5" type="primary">yhdJ_1</name>
    <name evidence="5" type="ORF">SDC9_07458</name>
</gene>
<dbReference type="GO" id="GO:0003677">
    <property type="term" value="F:DNA binding"/>
    <property type="evidence" value="ECO:0007669"/>
    <property type="project" value="InterPro"/>
</dbReference>
<reference evidence="5" key="1">
    <citation type="submission" date="2019-08" db="EMBL/GenBank/DDBJ databases">
        <authorList>
            <person name="Kucharzyk K."/>
            <person name="Murdoch R.W."/>
            <person name="Higgins S."/>
            <person name="Loffler F."/>
        </authorList>
    </citation>
    <scope>NUCLEOTIDE SEQUENCE</scope>
</reference>
<dbReference type="InterPro" id="IPR001091">
    <property type="entry name" value="RM_Methyltransferase"/>
</dbReference>
<dbReference type="InterPro" id="IPR002052">
    <property type="entry name" value="DNA_methylase_N6_adenine_CS"/>
</dbReference>
<dbReference type="SUPFAM" id="SSF53335">
    <property type="entry name" value="S-adenosyl-L-methionine-dependent methyltransferases"/>
    <property type="match status" value="1"/>
</dbReference>
<dbReference type="GO" id="GO:0005737">
    <property type="term" value="C:cytoplasm"/>
    <property type="evidence" value="ECO:0007669"/>
    <property type="project" value="TreeGrafter"/>
</dbReference>
<organism evidence="5">
    <name type="scientific">bioreactor metagenome</name>
    <dbReference type="NCBI Taxonomy" id="1076179"/>
    <lineage>
        <taxon>unclassified sequences</taxon>
        <taxon>metagenomes</taxon>
        <taxon>ecological metagenomes</taxon>
    </lineage>
</organism>
<sequence length="264" mass="30190">MRLIQGDCLEVMKQLADEGVKVDLVLTDPPYGTTDCKWDTIIPFNEMWDCLSKLTNPNTPILLFGSEPFSTMLRYSNIDNFKYDWVWHKNTSGGFVQAKKMPLKYHEIISVFYKKPPLYNPQFREYAEASKGKTKPTNPSQTNRIMAAKNIPAMPNYERGAYPKSIIEFKSESIIKNSKKRSYHPTLKPVALLEYLIKTYTNSGDLVLDFTMGSGSTGVACYNTGRDFIGIELDEDYYNIATKRIREAQGQSKLDVFDKNKVKV</sequence>
<dbReference type="Gene3D" id="3.40.50.150">
    <property type="entry name" value="Vaccinia Virus protein VP39"/>
    <property type="match status" value="1"/>
</dbReference>
<evidence type="ECO:0000256" key="2">
    <source>
        <dbReference type="ARBA" id="ARBA00022603"/>
    </source>
</evidence>
<evidence type="ECO:0000256" key="1">
    <source>
        <dbReference type="ARBA" id="ARBA00006594"/>
    </source>
</evidence>
<feature type="domain" description="DNA methylase N-4/N-6" evidence="4">
    <location>
        <begin position="22"/>
        <end position="243"/>
    </location>
</feature>
<dbReference type="GO" id="GO:0032259">
    <property type="term" value="P:methylation"/>
    <property type="evidence" value="ECO:0007669"/>
    <property type="project" value="UniProtKB-KW"/>
</dbReference>
<accession>A0A644T527</accession>
<evidence type="ECO:0000259" key="4">
    <source>
        <dbReference type="Pfam" id="PF01555"/>
    </source>
</evidence>
<dbReference type="GO" id="GO:0009007">
    <property type="term" value="F:site-specific DNA-methyltransferase (adenine-specific) activity"/>
    <property type="evidence" value="ECO:0007669"/>
    <property type="project" value="UniProtKB-EC"/>
</dbReference>
<comment type="similarity">
    <text evidence="1">Belongs to the N(4)/N(6)-methyltransferase family.</text>
</comment>
<dbReference type="GO" id="GO:0008170">
    <property type="term" value="F:N-methyltransferase activity"/>
    <property type="evidence" value="ECO:0007669"/>
    <property type="project" value="InterPro"/>
</dbReference>
<dbReference type="PANTHER" id="PTHR13370:SF3">
    <property type="entry name" value="TRNA (GUANINE(10)-N2)-METHYLTRANSFERASE HOMOLOG"/>
    <property type="match status" value="1"/>
</dbReference>
<dbReference type="PROSITE" id="PS00092">
    <property type="entry name" value="N6_MTASE"/>
    <property type="match status" value="1"/>
</dbReference>
<proteinExistence type="inferred from homology"/>
<dbReference type="Pfam" id="PF01555">
    <property type="entry name" value="N6_N4_Mtase"/>
    <property type="match status" value="1"/>
</dbReference>